<reference evidence="3" key="1">
    <citation type="journal article" date="2017" name="bioRxiv">
        <title>Comparative analysis of the genomes of Stylophora pistillata and Acropora digitifera provides evidence for extensive differences between species of corals.</title>
        <authorList>
            <person name="Voolstra C.R."/>
            <person name="Li Y."/>
            <person name="Liew Y.J."/>
            <person name="Baumgarten S."/>
            <person name="Zoccola D."/>
            <person name="Flot J.-F."/>
            <person name="Tambutte S."/>
            <person name="Allemand D."/>
            <person name="Aranda M."/>
        </authorList>
    </citation>
    <scope>NUCLEOTIDE SEQUENCE [LARGE SCALE GENOMIC DNA]</scope>
</reference>
<evidence type="ECO:0000256" key="1">
    <source>
        <dbReference type="SAM" id="MobiDB-lite"/>
    </source>
</evidence>
<comment type="caution">
    <text evidence="2">The sequence shown here is derived from an EMBL/GenBank/DDBJ whole genome shotgun (WGS) entry which is preliminary data.</text>
</comment>
<feature type="region of interest" description="Disordered" evidence="1">
    <location>
        <begin position="165"/>
        <end position="202"/>
    </location>
</feature>
<accession>A0A2B4RT62</accession>
<feature type="compositionally biased region" description="Polar residues" evidence="1">
    <location>
        <begin position="180"/>
        <end position="194"/>
    </location>
</feature>
<sequence length="259" mass="29584">MELRRQKSDLTDTAKRALATNRGQSECLKSTYGLLESEYKNKCCNLNAEQARFLRVMKTKLPAIKVSTDECELPKSKLLTPPDSPRIGRYRAVTLPVLHDSWRRSKSFSDLSEVLGLNELASPREKTTRRQKSWEQLYDEKLSDRRINTNVPRARSWSYLDSSNLPVKSRSEKQPGQPFDSATTNKISLKNSVAPSRKLSTPARLTPLSINRVHETRKLTSKKPIDKQLEDVKDLRYLRSGKYTSENDAAEETSENAKL</sequence>
<dbReference type="AlphaFoldDB" id="A0A2B4RT62"/>
<evidence type="ECO:0000313" key="3">
    <source>
        <dbReference type="Proteomes" id="UP000225706"/>
    </source>
</evidence>
<protein>
    <submittedName>
        <fullName evidence="2">Uncharacterized protein</fullName>
    </submittedName>
</protein>
<dbReference type="Proteomes" id="UP000225706">
    <property type="component" value="Unassembled WGS sequence"/>
</dbReference>
<dbReference type="EMBL" id="LSMT01000359">
    <property type="protein sequence ID" value="PFX19445.1"/>
    <property type="molecule type" value="Genomic_DNA"/>
</dbReference>
<proteinExistence type="predicted"/>
<gene>
    <name evidence="2" type="ORF">AWC38_SpisGene25893</name>
</gene>
<evidence type="ECO:0000313" key="2">
    <source>
        <dbReference type="EMBL" id="PFX19445.1"/>
    </source>
</evidence>
<feature type="region of interest" description="Disordered" evidence="1">
    <location>
        <begin position="238"/>
        <end position="259"/>
    </location>
</feature>
<organism evidence="2 3">
    <name type="scientific">Stylophora pistillata</name>
    <name type="common">Smooth cauliflower coral</name>
    <dbReference type="NCBI Taxonomy" id="50429"/>
    <lineage>
        <taxon>Eukaryota</taxon>
        <taxon>Metazoa</taxon>
        <taxon>Cnidaria</taxon>
        <taxon>Anthozoa</taxon>
        <taxon>Hexacorallia</taxon>
        <taxon>Scleractinia</taxon>
        <taxon>Astrocoeniina</taxon>
        <taxon>Pocilloporidae</taxon>
        <taxon>Stylophora</taxon>
    </lineage>
</organism>
<keyword evidence="3" id="KW-1185">Reference proteome</keyword>
<feature type="compositionally biased region" description="Acidic residues" evidence="1">
    <location>
        <begin position="248"/>
        <end position="259"/>
    </location>
</feature>
<name>A0A2B4RT62_STYPI</name>